<evidence type="ECO:0000313" key="2">
    <source>
        <dbReference type="EMBL" id="MBC5995151.1"/>
    </source>
</evidence>
<evidence type="ECO:0000313" key="3">
    <source>
        <dbReference type="Proteomes" id="UP000609849"/>
    </source>
</evidence>
<keyword evidence="1" id="KW-0472">Membrane</keyword>
<feature type="transmembrane region" description="Helical" evidence="1">
    <location>
        <begin position="6"/>
        <end position="25"/>
    </location>
</feature>
<protein>
    <submittedName>
        <fullName evidence="2">Uncharacterized protein</fullName>
    </submittedName>
</protein>
<dbReference type="RefSeq" id="WP_187127792.1">
    <property type="nucleotide sequence ID" value="NZ_JACRWE010000001.1"/>
</dbReference>
<reference evidence="2 3" key="1">
    <citation type="submission" date="2020-08" db="EMBL/GenBank/DDBJ databases">
        <authorList>
            <person name="Liu C."/>
            <person name="Sun Q."/>
        </authorList>
    </citation>
    <scope>NUCLEOTIDE SEQUENCE [LARGE SCALE GENOMIC DNA]</scope>
    <source>
        <strain evidence="2 3">NSJ-18</strain>
    </source>
</reference>
<gene>
    <name evidence="2" type="ORF">H8923_00120</name>
</gene>
<dbReference type="Proteomes" id="UP000609849">
    <property type="component" value="Unassembled WGS sequence"/>
</dbReference>
<dbReference type="EMBL" id="JACRWE010000001">
    <property type="protein sequence ID" value="MBC5995151.1"/>
    <property type="molecule type" value="Genomic_DNA"/>
</dbReference>
<evidence type="ECO:0000256" key="1">
    <source>
        <dbReference type="SAM" id="Phobius"/>
    </source>
</evidence>
<sequence>MVIFTLISLSIISLCLIYFLSMVCIQLNRIMSINLLLGMDVTKLYSDEDLDKDEDYIDSLIKSCAMFIYKTTNKFKKHI</sequence>
<keyword evidence="3" id="KW-1185">Reference proteome</keyword>
<keyword evidence="1" id="KW-1133">Transmembrane helix</keyword>
<keyword evidence="1" id="KW-0812">Transmembrane</keyword>
<name>A0ABR7JKK7_9FIRM</name>
<accession>A0ABR7JKK7</accession>
<proteinExistence type="predicted"/>
<organism evidence="2 3">
    <name type="scientific">Romboutsia faecis</name>
    <dbReference type="NCBI Taxonomy" id="2764597"/>
    <lineage>
        <taxon>Bacteria</taxon>
        <taxon>Bacillati</taxon>
        <taxon>Bacillota</taxon>
        <taxon>Clostridia</taxon>
        <taxon>Peptostreptococcales</taxon>
        <taxon>Peptostreptococcaceae</taxon>
        <taxon>Romboutsia</taxon>
    </lineage>
</organism>
<comment type="caution">
    <text evidence="2">The sequence shown here is derived from an EMBL/GenBank/DDBJ whole genome shotgun (WGS) entry which is preliminary data.</text>
</comment>